<dbReference type="AlphaFoldDB" id="A0AA38SAP1"/>
<name>A0AA38SAP1_9PEZI</name>
<evidence type="ECO:0000313" key="1">
    <source>
        <dbReference type="EMBL" id="KAJ9156136.1"/>
    </source>
</evidence>
<evidence type="ECO:0000313" key="2">
    <source>
        <dbReference type="Proteomes" id="UP001174694"/>
    </source>
</evidence>
<dbReference type="Proteomes" id="UP001174694">
    <property type="component" value="Unassembled WGS sequence"/>
</dbReference>
<organism evidence="1 2">
    <name type="scientific">Pleurostoma richardsiae</name>
    <dbReference type="NCBI Taxonomy" id="41990"/>
    <lineage>
        <taxon>Eukaryota</taxon>
        <taxon>Fungi</taxon>
        <taxon>Dikarya</taxon>
        <taxon>Ascomycota</taxon>
        <taxon>Pezizomycotina</taxon>
        <taxon>Sordariomycetes</taxon>
        <taxon>Sordariomycetidae</taxon>
        <taxon>Calosphaeriales</taxon>
        <taxon>Pleurostomataceae</taxon>
        <taxon>Pleurostoma</taxon>
    </lineage>
</organism>
<dbReference type="SUPFAM" id="SSF52743">
    <property type="entry name" value="Subtilisin-like"/>
    <property type="match status" value="1"/>
</dbReference>
<protein>
    <submittedName>
        <fullName evidence="1">Uncharacterized protein</fullName>
    </submittedName>
</protein>
<comment type="caution">
    <text evidence="1">The sequence shown here is derived from an EMBL/GenBank/DDBJ whole genome shotgun (WGS) entry which is preliminary data.</text>
</comment>
<reference evidence="1" key="1">
    <citation type="submission" date="2022-07" db="EMBL/GenBank/DDBJ databases">
        <title>Fungi with potential for degradation of polypropylene.</title>
        <authorList>
            <person name="Gostincar C."/>
        </authorList>
    </citation>
    <scope>NUCLEOTIDE SEQUENCE</scope>
    <source>
        <strain evidence="1">EXF-13308</strain>
    </source>
</reference>
<dbReference type="GO" id="GO:0006508">
    <property type="term" value="P:proteolysis"/>
    <property type="evidence" value="ECO:0007669"/>
    <property type="project" value="InterPro"/>
</dbReference>
<accession>A0AA38SAP1</accession>
<dbReference type="InterPro" id="IPR036852">
    <property type="entry name" value="Peptidase_S8/S53_dom_sf"/>
</dbReference>
<sequence>MASCSAGSYAGSAKNTRLGLVRLRTNTLEYSRISSTMYASDTIVAHFQTVNSCGRAVVAMSFAATAQYLWWPRPEHQPKTSPFSDAVDVFKLKLQDAYDARIATVASAGNYTSRPAL</sequence>
<dbReference type="GO" id="GO:0004252">
    <property type="term" value="F:serine-type endopeptidase activity"/>
    <property type="evidence" value="ECO:0007669"/>
    <property type="project" value="InterPro"/>
</dbReference>
<keyword evidence="2" id="KW-1185">Reference proteome</keyword>
<dbReference type="Gene3D" id="3.40.50.200">
    <property type="entry name" value="Peptidase S8/S53 domain"/>
    <property type="match status" value="1"/>
</dbReference>
<gene>
    <name evidence="1" type="ORF">NKR23_g1354</name>
</gene>
<dbReference type="EMBL" id="JANBVO010000002">
    <property type="protein sequence ID" value="KAJ9156136.1"/>
    <property type="molecule type" value="Genomic_DNA"/>
</dbReference>
<proteinExistence type="predicted"/>